<proteinExistence type="predicted"/>
<reference evidence="1 2" key="1">
    <citation type="journal article" date="2020" name="Cell">
        <title>Large-Scale Comparative Analyses of Tick Genomes Elucidate Their Genetic Diversity and Vector Capacities.</title>
        <authorList>
            <consortium name="Tick Genome and Microbiome Consortium (TIGMIC)"/>
            <person name="Jia N."/>
            <person name="Wang J."/>
            <person name="Shi W."/>
            <person name="Du L."/>
            <person name="Sun Y."/>
            <person name="Zhan W."/>
            <person name="Jiang J.F."/>
            <person name="Wang Q."/>
            <person name="Zhang B."/>
            <person name="Ji P."/>
            <person name="Bell-Sakyi L."/>
            <person name="Cui X.M."/>
            <person name="Yuan T.T."/>
            <person name="Jiang B.G."/>
            <person name="Yang W.F."/>
            <person name="Lam T.T."/>
            <person name="Chang Q.C."/>
            <person name="Ding S.J."/>
            <person name="Wang X.J."/>
            <person name="Zhu J.G."/>
            <person name="Ruan X.D."/>
            <person name="Zhao L."/>
            <person name="Wei J.T."/>
            <person name="Ye R.Z."/>
            <person name="Que T.C."/>
            <person name="Du C.H."/>
            <person name="Zhou Y.H."/>
            <person name="Cheng J.X."/>
            <person name="Dai P.F."/>
            <person name="Guo W.B."/>
            <person name="Han X.H."/>
            <person name="Huang E.J."/>
            <person name="Li L.F."/>
            <person name="Wei W."/>
            <person name="Gao Y.C."/>
            <person name="Liu J.Z."/>
            <person name="Shao H.Z."/>
            <person name="Wang X."/>
            <person name="Wang C.C."/>
            <person name="Yang T.C."/>
            <person name="Huo Q.B."/>
            <person name="Li W."/>
            <person name="Chen H.Y."/>
            <person name="Chen S.E."/>
            <person name="Zhou L.G."/>
            <person name="Ni X.B."/>
            <person name="Tian J.H."/>
            <person name="Sheng Y."/>
            <person name="Liu T."/>
            <person name="Pan Y.S."/>
            <person name="Xia L.Y."/>
            <person name="Li J."/>
            <person name="Zhao F."/>
            <person name="Cao W.C."/>
        </authorList>
    </citation>
    <scope>NUCLEOTIDE SEQUENCE [LARGE SCALE GENOMIC DNA]</scope>
    <source>
        <strain evidence="1">Iper-2018</strain>
    </source>
</reference>
<gene>
    <name evidence="1" type="ORF">HPB47_002812</name>
</gene>
<accession>A0AC60PLU1</accession>
<dbReference type="Proteomes" id="UP000805193">
    <property type="component" value="Unassembled WGS sequence"/>
</dbReference>
<evidence type="ECO:0000313" key="1">
    <source>
        <dbReference type="EMBL" id="KAG0421286.1"/>
    </source>
</evidence>
<dbReference type="EMBL" id="JABSTQ010010392">
    <property type="protein sequence ID" value="KAG0421286.1"/>
    <property type="molecule type" value="Genomic_DNA"/>
</dbReference>
<name>A0AC60PLU1_IXOPE</name>
<sequence>IEQMSVCVRYLLNDNLREDFLAFVEITNLSGQGLASTLMTLLKDNGVETVYMCCQGYDGAANMSGCLNGVQAVIQQEHPAALYMHSTSHSLNLELCLTCSNS</sequence>
<evidence type="ECO:0000313" key="2">
    <source>
        <dbReference type="Proteomes" id="UP000805193"/>
    </source>
</evidence>
<keyword evidence="2" id="KW-1185">Reference proteome</keyword>
<organism evidence="1 2">
    <name type="scientific">Ixodes persulcatus</name>
    <name type="common">Taiga tick</name>
    <dbReference type="NCBI Taxonomy" id="34615"/>
    <lineage>
        <taxon>Eukaryota</taxon>
        <taxon>Metazoa</taxon>
        <taxon>Ecdysozoa</taxon>
        <taxon>Arthropoda</taxon>
        <taxon>Chelicerata</taxon>
        <taxon>Arachnida</taxon>
        <taxon>Acari</taxon>
        <taxon>Parasitiformes</taxon>
        <taxon>Ixodida</taxon>
        <taxon>Ixodoidea</taxon>
        <taxon>Ixodidae</taxon>
        <taxon>Ixodinae</taxon>
        <taxon>Ixodes</taxon>
    </lineage>
</organism>
<feature type="non-terminal residue" evidence="1">
    <location>
        <position position="1"/>
    </location>
</feature>
<comment type="caution">
    <text evidence="1">The sequence shown here is derived from an EMBL/GenBank/DDBJ whole genome shotgun (WGS) entry which is preliminary data.</text>
</comment>
<protein>
    <submittedName>
        <fullName evidence="1">Uncharacterized protein</fullName>
    </submittedName>
</protein>